<comment type="pathway">
    <text evidence="5">tRNA modification; tRNA-queuosine biosynthesis.</text>
</comment>
<dbReference type="EMBL" id="AONQ01000004">
    <property type="protein sequence ID" value="EME71536.1"/>
    <property type="molecule type" value="Genomic_DNA"/>
</dbReference>
<comment type="similarity">
    <text evidence="5">Belongs to the GTP cyclohydrolase I family. QueF type 1 subfamily.</text>
</comment>
<comment type="subcellular location">
    <subcellularLocation>
        <location evidence="5">Cytoplasm</location>
    </subcellularLocation>
</comment>
<evidence type="ECO:0000256" key="5">
    <source>
        <dbReference type="HAMAP-Rule" id="MF_00818"/>
    </source>
</evidence>
<evidence type="ECO:0000256" key="2">
    <source>
        <dbReference type="ARBA" id="ARBA00022785"/>
    </source>
</evidence>
<feature type="binding site" evidence="5">
    <location>
        <begin position="73"/>
        <end position="75"/>
    </location>
    <ligand>
        <name>substrate</name>
    </ligand>
</feature>
<dbReference type="PANTHER" id="PTHR34354">
    <property type="entry name" value="NADPH-DEPENDENT 7-CYANO-7-DEAZAGUANINE REDUCTASE"/>
    <property type="match status" value="1"/>
</dbReference>
<dbReference type="Gene3D" id="3.30.1130.10">
    <property type="match status" value="1"/>
</dbReference>
<evidence type="ECO:0000313" key="7">
    <source>
        <dbReference type="Proteomes" id="UP000011744"/>
    </source>
</evidence>
<dbReference type="InterPro" id="IPR043133">
    <property type="entry name" value="GTP-CH-I_C/QueF"/>
</dbReference>
<proteinExistence type="inferred from homology"/>
<dbReference type="PIRSF" id="PIRSF027377">
    <property type="entry name" value="Nitrile_oxidored_QueF"/>
    <property type="match status" value="1"/>
</dbReference>
<dbReference type="InterPro" id="IPR029500">
    <property type="entry name" value="QueF"/>
</dbReference>
<dbReference type="PATRIC" id="fig|1244869.3.peg.539"/>
<sequence length="153" mass="16508">MGTGTEHLTQLGQAAALPDSPDAAVLETVPNPHPGTLYLVRFTAPEFTSLCPITGQPDFAQLVIDYAPECALVESKSLKLFLGSFRNHGAFHEDCTIAIAKRLVAACQPKWLRIGGYWYPRGGIPIDVFWQTGAAPDGLWLPDQGVAGYRGRG</sequence>
<dbReference type="UniPathway" id="UPA00392"/>
<dbReference type="STRING" id="1244869.H261_02706"/>
<evidence type="ECO:0000256" key="4">
    <source>
        <dbReference type="ARBA" id="ARBA00023002"/>
    </source>
</evidence>
<comment type="caution">
    <text evidence="6">The sequence shown here is derived from an EMBL/GenBank/DDBJ whole genome shotgun (WGS) entry which is preliminary data.</text>
</comment>
<comment type="catalytic activity">
    <reaction evidence="5">
        <text>7-aminomethyl-7-carbaguanine + 2 NADP(+) = 7-cyano-7-carbaguanine + 2 NADPH + 3 H(+)</text>
        <dbReference type="Rhea" id="RHEA:13409"/>
        <dbReference type="ChEBI" id="CHEBI:15378"/>
        <dbReference type="ChEBI" id="CHEBI:45075"/>
        <dbReference type="ChEBI" id="CHEBI:57783"/>
        <dbReference type="ChEBI" id="CHEBI:58349"/>
        <dbReference type="ChEBI" id="CHEBI:58703"/>
        <dbReference type="EC" id="1.7.1.13"/>
    </reaction>
</comment>
<dbReference type="GO" id="GO:0005737">
    <property type="term" value="C:cytoplasm"/>
    <property type="evidence" value="ECO:0007669"/>
    <property type="project" value="UniProtKB-SubCell"/>
</dbReference>
<dbReference type="AlphaFoldDB" id="M2YEY5"/>
<organism evidence="6 7">
    <name type="scientific">Paramagnetospirillum caucaseum</name>
    <dbReference type="NCBI Taxonomy" id="1244869"/>
    <lineage>
        <taxon>Bacteria</taxon>
        <taxon>Pseudomonadati</taxon>
        <taxon>Pseudomonadota</taxon>
        <taxon>Alphaproteobacteria</taxon>
        <taxon>Rhodospirillales</taxon>
        <taxon>Magnetospirillaceae</taxon>
        <taxon>Paramagnetospirillum</taxon>
    </lineage>
</organism>
<feature type="active site" description="Proton donor" evidence="5">
    <location>
        <position position="58"/>
    </location>
</feature>
<accession>M2YEY5</accession>
<dbReference type="OrthoDB" id="9789995at2"/>
<dbReference type="InterPro" id="IPR050084">
    <property type="entry name" value="NADPH_dep_7-cyano-7-deazaG_red"/>
</dbReference>
<keyword evidence="4 5" id="KW-0560">Oxidoreductase</keyword>
<feature type="binding site" evidence="5">
    <location>
        <begin position="92"/>
        <end position="93"/>
    </location>
    <ligand>
        <name>substrate</name>
    </ligand>
</feature>
<evidence type="ECO:0000256" key="3">
    <source>
        <dbReference type="ARBA" id="ARBA00022857"/>
    </source>
</evidence>
<keyword evidence="1 5" id="KW-0963">Cytoplasm</keyword>
<reference evidence="6 7" key="1">
    <citation type="journal article" date="2014" name="Genome Announc.">
        <title>Draft Genome Sequence of Magnetospirillum sp. Strain SO-1, a Freshwater Magnetotactic Bacterium Isolated from the Ol'khovka River, Russia.</title>
        <authorList>
            <person name="Grouzdev D.S."/>
            <person name="Dziuba M.V."/>
            <person name="Sukhacheva M.S."/>
            <person name="Mardanov A.V."/>
            <person name="Beletskiy A.V."/>
            <person name="Kuznetsov B.B."/>
            <person name="Skryabin K.G."/>
        </authorList>
    </citation>
    <scope>NUCLEOTIDE SEQUENCE [LARGE SCALE GENOMIC DNA]</scope>
    <source>
        <strain evidence="6 7">SO-1</strain>
    </source>
</reference>
<keyword evidence="2 5" id="KW-0671">Queuosine biosynthesis</keyword>
<dbReference type="Pfam" id="PF14489">
    <property type="entry name" value="QueF"/>
    <property type="match status" value="1"/>
</dbReference>
<dbReference type="GO" id="GO:0008616">
    <property type="term" value="P:tRNA queuosine(34) biosynthetic process"/>
    <property type="evidence" value="ECO:0007669"/>
    <property type="project" value="UniProtKB-UniRule"/>
</dbReference>
<keyword evidence="3 5" id="KW-0521">NADP</keyword>
<dbReference type="GO" id="GO:0033739">
    <property type="term" value="F:preQ1 synthase activity"/>
    <property type="evidence" value="ECO:0007669"/>
    <property type="project" value="UniProtKB-UniRule"/>
</dbReference>
<dbReference type="HAMAP" id="MF_00818">
    <property type="entry name" value="QueF_type1"/>
    <property type="match status" value="1"/>
</dbReference>
<dbReference type="SUPFAM" id="SSF55620">
    <property type="entry name" value="Tetrahydrobiopterin biosynthesis enzymes-like"/>
    <property type="match status" value="1"/>
</dbReference>
<dbReference type="EC" id="1.7.1.13" evidence="5"/>
<dbReference type="RefSeq" id="WP_008614043.1">
    <property type="nucleotide sequence ID" value="NZ_AONQ01000004.1"/>
</dbReference>
<comment type="function">
    <text evidence="5">Catalyzes the NADPH-dependent reduction of 7-cyano-7-deazaguanine (preQ0) to 7-aminomethyl-7-deazaguanine (preQ1).</text>
</comment>
<protein>
    <recommendedName>
        <fullName evidence="5">NADPH-dependent 7-cyano-7-deazaguanine reductase</fullName>
        <ecNumber evidence="5">1.7.1.13</ecNumber>
    </recommendedName>
    <alternativeName>
        <fullName evidence="5">7-cyano-7-carbaguanine reductase</fullName>
    </alternativeName>
    <alternativeName>
        <fullName evidence="5">NADPH-dependent nitrile oxidoreductase</fullName>
    </alternativeName>
    <alternativeName>
        <fullName evidence="5">PreQ(0) reductase</fullName>
    </alternativeName>
</protein>
<feature type="active site" description="Thioimide intermediate" evidence="5">
    <location>
        <position position="51"/>
    </location>
</feature>
<dbReference type="PANTHER" id="PTHR34354:SF1">
    <property type="entry name" value="NADPH-DEPENDENT 7-CYANO-7-DEAZAGUANINE REDUCTASE"/>
    <property type="match status" value="1"/>
</dbReference>
<dbReference type="NCBIfam" id="TIGR03139">
    <property type="entry name" value="QueF-II"/>
    <property type="match status" value="1"/>
</dbReference>
<dbReference type="Proteomes" id="UP000011744">
    <property type="component" value="Unassembled WGS sequence"/>
</dbReference>
<dbReference type="eggNOG" id="COG0780">
    <property type="taxonomic scope" value="Bacteria"/>
</dbReference>
<name>M2YEY5_9PROT</name>
<dbReference type="InterPro" id="IPR016856">
    <property type="entry name" value="QueF_type1"/>
</dbReference>
<evidence type="ECO:0000313" key="6">
    <source>
        <dbReference type="EMBL" id="EME71536.1"/>
    </source>
</evidence>
<evidence type="ECO:0000256" key="1">
    <source>
        <dbReference type="ARBA" id="ARBA00022490"/>
    </source>
</evidence>
<gene>
    <name evidence="5" type="primary">queF</name>
    <name evidence="6" type="ORF">H261_02706</name>
</gene>
<keyword evidence="7" id="KW-1185">Reference proteome</keyword>